<evidence type="ECO:0000313" key="3">
    <source>
        <dbReference type="Proteomes" id="UP000094378"/>
    </source>
</evidence>
<dbReference type="Proteomes" id="UP000094378">
    <property type="component" value="Chromosome"/>
</dbReference>
<name>A0A1B3SLZ0_9MOLU</name>
<feature type="transmembrane region" description="Helical" evidence="1">
    <location>
        <begin position="6"/>
        <end position="27"/>
    </location>
</feature>
<reference evidence="2 3" key="1">
    <citation type="submission" date="2016-08" db="EMBL/GenBank/DDBJ databases">
        <title>Complete genome sequence of Spiroplasma helicoides TABS-2 (DSM 22551).</title>
        <authorList>
            <person name="Shen W.-Y."/>
            <person name="Lo W.-S."/>
            <person name="Lai Y.-C."/>
            <person name="Kuo C.-H."/>
        </authorList>
    </citation>
    <scope>NUCLEOTIDE SEQUENCE [LARGE SCALE GENOMIC DNA]</scope>
    <source>
        <strain evidence="2 3">TABS-2</strain>
    </source>
</reference>
<keyword evidence="1" id="KW-0812">Transmembrane</keyword>
<keyword evidence="1" id="KW-1133">Transmembrane helix</keyword>
<proteinExistence type="predicted"/>
<dbReference type="EMBL" id="CP017015">
    <property type="protein sequence ID" value="AOG60927.1"/>
    <property type="molecule type" value="Genomic_DNA"/>
</dbReference>
<dbReference type="AlphaFoldDB" id="A0A1B3SLZ0"/>
<dbReference type="RefSeq" id="WP_069117244.1">
    <property type="nucleotide sequence ID" value="NZ_CP017015.1"/>
</dbReference>
<evidence type="ECO:0000256" key="1">
    <source>
        <dbReference type="SAM" id="Phobius"/>
    </source>
</evidence>
<gene>
    <name evidence="2" type="ORF">SHELI_v1c09800</name>
</gene>
<protein>
    <submittedName>
        <fullName evidence="2">Uncharacterized protein</fullName>
    </submittedName>
</protein>
<dbReference type="KEGG" id="shj:SHELI_v1c09800"/>
<organism evidence="2 3">
    <name type="scientific">Spiroplasma helicoides</name>
    <dbReference type="NCBI Taxonomy" id="216938"/>
    <lineage>
        <taxon>Bacteria</taxon>
        <taxon>Bacillati</taxon>
        <taxon>Mycoplasmatota</taxon>
        <taxon>Mollicutes</taxon>
        <taxon>Entomoplasmatales</taxon>
        <taxon>Spiroplasmataceae</taxon>
        <taxon>Spiroplasma</taxon>
    </lineage>
</organism>
<sequence>MKKEIIWLVSSYFMLFVVTLGIGYAIFHNDPVKETAKNITNINISNVNYSESSKRLNMINDKEYNLLDIDNYYDIVSHDYKISAHGIASGYTQNNGSKLDASYFSDFVTFQYRENKWKLVFCNTGSYAYDYGWIDYSILIDNQKGLHYNSNVIRMYY</sequence>
<accession>A0A1B3SLZ0</accession>
<keyword evidence="1" id="KW-0472">Membrane</keyword>
<keyword evidence="3" id="KW-1185">Reference proteome</keyword>
<evidence type="ECO:0000313" key="2">
    <source>
        <dbReference type="EMBL" id="AOG60927.1"/>
    </source>
</evidence>